<dbReference type="AlphaFoldDB" id="A0A511N138"/>
<protein>
    <recommendedName>
        <fullName evidence="4">DUF1269 domain-containing protein</fullName>
    </recommendedName>
</protein>
<name>A0A511N138_DEIC1</name>
<dbReference type="OrthoDB" id="9858508at2"/>
<dbReference type="Proteomes" id="UP000321306">
    <property type="component" value="Unassembled WGS sequence"/>
</dbReference>
<evidence type="ECO:0000256" key="1">
    <source>
        <dbReference type="SAM" id="Phobius"/>
    </source>
</evidence>
<comment type="caution">
    <text evidence="2">The sequence shown here is derived from an EMBL/GenBank/DDBJ whole genome shotgun (WGS) entry which is preliminary data.</text>
</comment>
<keyword evidence="1" id="KW-0812">Transmembrane</keyword>
<keyword evidence="3" id="KW-1185">Reference proteome</keyword>
<reference evidence="2 3" key="1">
    <citation type="submission" date="2019-07" db="EMBL/GenBank/DDBJ databases">
        <title>Whole genome shotgun sequence of Deinococcus cellulosilyticus NBRC 106333.</title>
        <authorList>
            <person name="Hosoyama A."/>
            <person name="Uohara A."/>
            <person name="Ohji S."/>
            <person name="Ichikawa N."/>
        </authorList>
    </citation>
    <scope>NUCLEOTIDE SEQUENCE [LARGE SCALE GENOMIC DNA]</scope>
    <source>
        <strain evidence="2 3">NBRC 106333</strain>
    </source>
</reference>
<feature type="transmembrane region" description="Helical" evidence="1">
    <location>
        <begin position="76"/>
        <end position="98"/>
    </location>
</feature>
<accession>A0A511N138</accession>
<keyword evidence="1" id="KW-1133">Transmembrane helix</keyword>
<proteinExistence type="predicted"/>
<evidence type="ECO:0000313" key="2">
    <source>
        <dbReference type="EMBL" id="GEM46582.1"/>
    </source>
</evidence>
<evidence type="ECO:0000313" key="3">
    <source>
        <dbReference type="Proteomes" id="UP000321306"/>
    </source>
</evidence>
<keyword evidence="1" id="KW-0472">Membrane</keyword>
<organism evidence="2 3">
    <name type="scientific">Deinococcus cellulosilyticus (strain DSM 18568 / NBRC 106333 / KACC 11606 / 5516J-15)</name>
    <dbReference type="NCBI Taxonomy" id="1223518"/>
    <lineage>
        <taxon>Bacteria</taxon>
        <taxon>Thermotogati</taxon>
        <taxon>Deinococcota</taxon>
        <taxon>Deinococci</taxon>
        <taxon>Deinococcales</taxon>
        <taxon>Deinococcaceae</taxon>
        <taxon>Deinococcus</taxon>
    </lineage>
</organism>
<sequence>MRRISAAFTDPQKARNALEHLGSNPQMKINIRKLSVTDPRLHQQDVGFAILYGVLIGTIVGLLVGFVGFFSVGGSLGNLLLISTILGMVNGAVIGSVVDAGTKRSLAHQIDMLRKNGALLIDVQAEDVFAETEAYQQFTRNQGVILQSK</sequence>
<dbReference type="EMBL" id="BJXB01000008">
    <property type="protein sequence ID" value="GEM46582.1"/>
    <property type="molecule type" value="Genomic_DNA"/>
</dbReference>
<evidence type="ECO:0008006" key="4">
    <source>
        <dbReference type="Google" id="ProtNLM"/>
    </source>
</evidence>
<feature type="transmembrane region" description="Helical" evidence="1">
    <location>
        <begin position="49"/>
        <end position="70"/>
    </location>
</feature>
<dbReference type="RefSeq" id="WP_146884388.1">
    <property type="nucleotide sequence ID" value="NZ_BJXB01000008.1"/>
</dbReference>
<gene>
    <name evidence="2" type="ORF">DC3_22170</name>
</gene>